<protein>
    <submittedName>
        <fullName evidence="1">Uncharacterized protein</fullName>
    </submittedName>
</protein>
<dbReference type="Proteomes" id="UP000277803">
    <property type="component" value="Unassembled WGS sequence"/>
</dbReference>
<evidence type="ECO:0000313" key="2">
    <source>
        <dbReference type="Proteomes" id="UP000277803"/>
    </source>
</evidence>
<proteinExistence type="predicted"/>
<reference evidence="1 2" key="1">
    <citation type="submission" date="2018-09" db="EMBL/GenBank/DDBJ databases">
        <title>Genome sequence of Veillonella atypica isolated from periodontal Korean patients.</title>
        <authorList>
            <person name="Lee J.-H."/>
            <person name="Moon J.-H."/>
            <person name="Shin S.-Y."/>
        </authorList>
    </citation>
    <scope>NUCLEOTIDE SEQUENCE [LARGE SCALE GENOMIC DNA]</scope>
    <source>
        <strain evidence="1 2">KHUD_V1</strain>
    </source>
</reference>
<evidence type="ECO:0000313" key="1">
    <source>
        <dbReference type="EMBL" id="RJY49996.1"/>
    </source>
</evidence>
<gene>
    <name evidence="1" type="ORF">D2965_08500</name>
</gene>
<sequence length="74" mass="8462">MMTLTGTFTFDDLVGMASNDVLEKLLEIRARGLEDEFETEADTIGDWDEIHSMLAGMTVNEFLNIEEEEEEDEE</sequence>
<accession>A0A3A6WES1</accession>
<dbReference type="RefSeq" id="WP_119982893.1">
    <property type="nucleotide sequence ID" value="NZ_QXZZ01000036.1"/>
</dbReference>
<name>A0A3A6WES1_9FIRM</name>
<dbReference type="EMBL" id="QXZZ01000036">
    <property type="protein sequence ID" value="RJY49996.1"/>
    <property type="molecule type" value="Genomic_DNA"/>
</dbReference>
<dbReference type="AlphaFoldDB" id="A0A3A6WES1"/>
<organism evidence="1 2">
    <name type="scientific">Veillonella atypica</name>
    <dbReference type="NCBI Taxonomy" id="39777"/>
    <lineage>
        <taxon>Bacteria</taxon>
        <taxon>Bacillati</taxon>
        <taxon>Bacillota</taxon>
        <taxon>Negativicutes</taxon>
        <taxon>Veillonellales</taxon>
        <taxon>Veillonellaceae</taxon>
        <taxon>Veillonella</taxon>
    </lineage>
</organism>
<comment type="caution">
    <text evidence="1">The sequence shown here is derived from an EMBL/GenBank/DDBJ whole genome shotgun (WGS) entry which is preliminary data.</text>
</comment>